<dbReference type="PANTHER" id="PTHR45868:SF69">
    <property type="entry name" value="HEAVY METAL-ASSOCIATED ISOPRENYLATED PLANT PROTEIN 35"/>
    <property type="match status" value="1"/>
</dbReference>
<proteinExistence type="predicted"/>
<keyword evidence="1" id="KW-0479">Metal-binding</keyword>
<dbReference type="PANTHER" id="PTHR45868">
    <property type="entry name" value="HEAVY METAL-ASSOCIATED ISOPRENYLATED PLANT PROTEIN 33-RELATED"/>
    <property type="match status" value="1"/>
</dbReference>
<keyword evidence="4" id="KW-1185">Reference proteome</keyword>
<feature type="compositionally biased region" description="Low complexity" evidence="2">
    <location>
        <begin position="111"/>
        <end position="124"/>
    </location>
</feature>
<evidence type="ECO:0000313" key="4">
    <source>
        <dbReference type="Proteomes" id="UP001418222"/>
    </source>
</evidence>
<dbReference type="EMBL" id="JBBWWQ010000003">
    <property type="protein sequence ID" value="KAK8950799.1"/>
    <property type="molecule type" value="Genomic_DNA"/>
</dbReference>
<dbReference type="Proteomes" id="UP001418222">
    <property type="component" value="Unassembled WGS sequence"/>
</dbReference>
<accession>A0AAP0GBS3</accession>
<protein>
    <submittedName>
        <fullName evidence="3">Uncharacterized protein</fullName>
    </submittedName>
</protein>
<reference evidence="3 4" key="1">
    <citation type="journal article" date="2022" name="Nat. Plants">
        <title>Genomes of leafy and leafless Platanthera orchids illuminate the evolution of mycoheterotrophy.</title>
        <authorList>
            <person name="Li M.H."/>
            <person name="Liu K.W."/>
            <person name="Li Z."/>
            <person name="Lu H.C."/>
            <person name="Ye Q.L."/>
            <person name="Zhang D."/>
            <person name="Wang J.Y."/>
            <person name="Li Y.F."/>
            <person name="Zhong Z.M."/>
            <person name="Liu X."/>
            <person name="Yu X."/>
            <person name="Liu D.K."/>
            <person name="Tu X.D."/>
            <person name="Liu B."/>
            <person name="Hao Y."/>
            <person name="Liao X.Y."/>
            <person name="Jiang Y.T."/>
            <person name="Sun W.H."/>
            <person name="Chen J."/>
            <person name="Chen Y.Q."/>
            <person name="Ai Y."/>
            <person name="Zhai J.W."/>
            <person name="Wu S.S."/>
            <person name="Zhou Z."/>
            <person name="Hsiao Y.Y."/>
            <person name="Wu W.L."/>
            <person name="Chen Y.Y."/>
            <person name="Lin Y.F."/>
            <person name="Hsu J.L."/>
            <person name="Li C.Y."/>
            <person name="Wang Z.W."/>
            <person name="Zhao X."/>
            <person name="Zhong W.Y."/>
            <person name="Ma X.K."/>
            <person name="Ma L."/>
            <person name="Huang J."/>
            <person name="Chen G.Z."/>
            <person name="Huang M.Z."/>
            <person name="Huang L."/>
            <person name="Peng D.H."/>
            <person name="Luo Y.B."/>
            <person name="Zou S.Q."/>
            <person name="Chen S.P."/>
            <person name="Lan S."/>
            <person name="Tsai W.C."/>
            <person name="Van de Peer Y."/>
            <person name="Liu Z.J."/>
        </authorList>
    </citation>
    <scope>NUCLEOTIDE SEQUENCE [LARGE SCALE GENOMIC DNA]</scope>
    <source>
        <strain evidence="3">Lor287</strain>
    </source>
</reference>
<feature type="compositionally biased region" description="Basic and acidic residues" evidence="2">
    <location>
        <begin position="82"/>
        <end position="103"/>
    </location>
</feature>
<dbReference type="AlphaFoldDB" id="A0AAP0GBS3"/>
<feature type="compositionally biased region" description="Basic and acidic residues" evidence="2">
    <location>
        <begin position="133"/>
        <end position="142"/>
    </location>
</feature>
<sequence length="178" mass="19013">MGSCYVESAGVGHIDNDLKQNKVTVTGSAKGESLILKLCKYGKHAEIWTDSKPSAAGKSSGEPKEDGNEKAAFVASSTATMAKHETEQQKQQPEKKRQAEESKPAFPPPTETTKTAPTVPATAASGDVIASKDSIDVPELKPLDFPAPKKNRTEQRVPRLLSTASAIGGVGEKRERER</sequence>
<evidence type="ECO:0000256" key="1">
    <source>
        <dbReference type="ARBA" id="ARBA00022723"/>
    </source>
</evidence>
<name>A0AAP0GBS3_9ASPA</name>
<comment type="caution">
    <text evidence="3">The sequence shown here is derived from an EMBL/GenBank/DDBJ whole genome shotgun (WGS) entry which is preliminary data.</text>
</comment>
<evidence type="ECO:0000256" key="2">
    <source>
        <dbReference type="SAM" id="MobiDB-lite"/>
    </source>
</evidence>
<feature type="region of interest" description="Disordered" evidence="2">
    <location>
        <begin position="49"/>
        <end position="178"/>
    </location>
</feature>
<dbReference type="GO" id="GO:0046872">
    <property type="term" value="F:metal ion binding"/>
    <property type="evidence" value="ECO:0007669"/>
    <property type="project" value="UniProtKB-KW"/>
</dbReference>
<organism evidence="3 4">
    <name type="scientific">Platanthera zijinensis</name>
    <dbReference type="NCBI Taxonomy" id="2320716"/>
    <lineage>
        <taxon>Eukaryota</taxon>
        <taxon>Viridiplantae</taxon>
        <taxon>Streptophyta</taxon>
        <taxon>Embryophyta</taxon>
        <taxon>Tracheophyta</taxon>
        <taxon>Spermatophyta</taxon>
        <taxon>Magnoliopsida</taxon>
        <taxon>Liliopsida</taxon>
        <taxon>Asparagales</taxon>
        <taxon>Orchidaceae</taxon>
        <taxon>Orchidoideae</taxon>
        <taxon>Orchideae</taxon>
        <taxon>Orchidinae</taxon>
        <taxon>Platanthera</taxon>
    </lineage>
</organism>
<evidence type="ECO:0000313" key="3">
    <source>
        <dbReference type="EMBL" id="KAK8950799.1"/>
    </source>
</evidence>
<gene>
    <name evidence="3" type="ORF">KSP39_PZI003489</name>
</gene>